<name>A0ABV8CTF0_9STRE</name>
<evidence type="ECO:0000313" key="11">
    <source>
        <dbReference type="Proteomes" id="UP001595807"/>
    </source>
</evidence>
<dbReference type="PANTHER" id="PTHR22911">
    <property type="entry name" value="ACYL-MALONYL CONDENSING ENZYME-RELATED"/>
    <property type="match status" value="1"/>
</dbReference>
<organism evidence="10 11">
    <name type="scientific">Streptococcus caprae</name>
    <dbReference type="NCBI Taxonomy" id="1640501"/>
    <lineage>
        <taxon>Bacteria</taxon>
        <taxon>Bacillati</taxon>
        <taxon>Bacillota</taxon>
        <taxon>Bacilli</taxon>
        <taxon>Lactobacillales</taxon>
        <taxon>Streptococcaceae</taxon>
        <taxon>Streptococcus</taxon>
    </lineage>
</organism>
<feature type="transmembrane region" description="Helical" evidence="8">
    <location>
        <begin position="153"/>
        <end position="169"/>
    </location>
</feature>
<feature type="transmembrane region" description="Helical" evidence="8">
    <location>
        <begin position="7"/>
        <end position="25"/>
    </location>
</feature>
<evidence type="ECO:0000256" key="8">
    <source>
        <dbReference type="SAM" id="Phobius"/>
    </source>
</evidence>
<protein>
    <submittedName>
        <fullName evidence="10">EamA family transporter RarD</fullName>
    </submittedName>
</protein>
<evidence type="ECO:0000259" key="9">
    <source>
        <dbReference type="Pfam" id="PF00892"/>
    </source>
</evidence>
<feature type="transmembrane region" description="Helical" evidence="8">
    <location>
        <begin position="266"/>
        <end position="286"/>
    </location>
</feature>
<keyword evidence="3" id="KW-0813">Transport</keyword>
<feature type="transmembrane region" description="Helical" evidence="8">
    <location>
        <begin position="37"/>
        <end position="54"/>
    </location>
</feature>
<comment type="subcellular location">
    <subcellularLocation>
        <location evidence="1">Cell membrane</location>
        <topology evidence="1">Multi-pass membrane protein</topology>
    </subcellularLocation>
</comment>
<dbReference type="InterPro" id="IPR004626">
    <property type="entry name" value="RarD"/>
</dbReference>
<comment type="caution">
    <text evidence="10">The sequence shown here is derived from an EMBL/GenBank/DDBJ whole genome shotgun (WGS) entry which is preliminary data.</text>
</comment>
<sequence>MDKTKTGLLLGFICYLLWGVLSLYWKMLGHIDSYTVFSYRILFTVVTMLVYMLLSGKTKTYQAEFKMLWERKKWFGLMVAASFAIALNWLTFIAAVANGRAAQASLGYYIMPLVSICLSVLVLKEHITRTGKLAIGLAGLGVLLLVVQSGEVPLVSLTLAVSFGLYGLLKKGLPVSSDFAMLFEAGCVLVFSLPYLFWRGESFFSYSLQDMILLGLSGIITAIPLLLFAEGVKRAPLNLIGFIQYINPTIQLLIAVFVYGETVYQEQFPAFILIWLAIGVFIWGQISQMRKA</sequence>
<evidence type="ECO:0000256" key="1">
    <source>
        <dbReference type="ARBA" id="ARBA00004651"/>
    </source>
</evidence>
<feature type="transmembrane region" description="Helical" evidence="8">
    <location>
        <begin position="130"/>
        <end position="147"/>
    </location>
</feature>
<gene>
    <name evidence="10" type="primary">rarD</name>
    <name evidence="10" type="ORF">ACFORF_01930</name>
</gene>
<feature type="domain" description="EamA" evidence="9">
    <location>
        <begin position="6"/>
        <end position="146"/>
    </location>
</feature>
<feature type="transmembrane region" description="Helical" evidence="8">
    <location>
        <begin position="204"/>
        <end position="227"/>
    </location>
</feature>
<comment type="similarity">
    <text evidence="2">Belongs to the EamA transporter family.</text>
</comment>
<dbReference type="RefSeq" id="WP_380424898.1">
    <property type="nucleotide sequence ID" value="NZ_JBHRZV010000010.1"/>
</dbReference>
<dbReference type="SUPFAM" id="SSF103481">
    <property type="entry name" value="Multidrug resistance efflux transporter EmrE"/>
    <property type="match status" value="2"/>
</dbReference>
<keyword evidence="11" id="KW-1185">Reference proteome</keyword>
<evidence type="ECO:0000256" key="5">
    <source>
        <dbReference type="ARBA" id="ARBA00022692"/>
    </source>
</evidence>
<evidence type="ECO:0000256" key="3">
    <source>
        <dbReference type="ARBA" id="ARBA00022448"/>
    </source>
</evidence>
<proteinExistence type="inferred from homology"/>
<evidence type="ECO:0000256" key="7">
    <source>
        <dbReference type="ARBA" id="ARBA00023136"/>
    </source>
</evidence>
<keyword evidence="7 8" id="KW-0472">Membrane</keyword>
<dbReference type="NCBIfam" id="TIGR00688">
    <property type="entry name" value="rarD"/>
    <property type="match status" value="1"/>
</dbReference>
<feature type="transmembrane region" description="Helical" evidence="8">
    <location>
        <begin position="181"/>
        <end position="198"/>
    </location>
</feature>
<feature type="transmembrane region" description="Helical" evidence="8">
    <location>
        <begin position="106"/>
        <end position="123"/>
    </location>
</feature>
<keyword evidence="6 8" id="KW-1133">Transmembrane helix</keyword>
<keyword evidence="4" id="KW-1003">Cell membrane</keyword>
<feature type="transmembrane region" description="Helical" evidence="8">
    <location>
        <begin position="74"/>
        <end position="94"/>
    </location>
</feature>
<dbReference type="InterPro" id="IPR000620">
    <property type="entry name" value="EamA_dom"/>
</dbReference>
<accession>A0ABV8CTF0</accession>
<evidence type="ECO:0000313" key="10">
    <source>
        <dbReference type="EMBL" id="MFC3927394.1"/>
    </source>
</evidence>
<evidence type="ECO:0000256" key="2">
    <source>
        <dbReference type="ARBA" id="ARBA00007362"/>
    </source>
</evidence>
<evidence type="ECO:0000256" key="6">
    <source>
        <dbReference type="ARBA" id="ARBA00022989"/>
    </source>
</evidence>
<feature type="transmembrane region" description="Helical" evidence="8">
    <location>
        <begin position="239"/>
        <end position="260"/>
    </location>
</feature>
<dbReference type="Proteomes" id="UP001595807">
    <property type="component" value="Unassembled WGS sequence"/>
</dbReference>
<dbReference type="EMBL" id="JBHRZV010000010">
    <property type="protein sequence ID" value="MFC3927394.1"/>
    <property type="molecule type" value="Genomic_DNA"/>
</dbReference>
<evidence type="ECO:0000256" key="4">
    <source>
        <dbReference type="ARBA" id="ARBA00022475"/>
    </source>
</evidence>
<keyword evidence="5 8" id="KW-0812">Transmembrane</keyword>
<dbReference type="InterPro" id="IPR037185">
    <property type="entry name" value="EmrE-like"/>
</dbReference>
<reference evidence="11" key="1">
    <citation type="journal article" date="2019" name="Int. J. Syst. Evol. Microbiol.">
        <title>The Global Catalogue of Microorganisms (GCM) 10K type strain sequencing project: providing services to taxonomists for standard genome sequencing and annotation.</title>
        <authorList>
            <consortium name="The Broad Institute Genomics Platform"/>
            <consortium name="The Broad Institute Genome Sequencing Center for Infectious Disease"/>
            <person name="Wu L."/>
            <person name="Ma J."/>
        </authorList>
    </citation>
    <scope>NUCLEOTIDE SEQUENCE [LARGE SCALE GENOMIC DNA]</scope>
    <source>
        <strain evidence="11">CCUG 67170</strain>
    </source>
</reference>
<dbReference type="Pfam" id="PF00892">
    <property type="entry name" value="EamA"/>
    <property type="match status" value="2"/>
</dbReference>
<feature type="domain" description="EamA" evidence="9">
    <location>
        <begin position="155"/>
        <end position="281"/>
    </location>
</feature>
<dbReference type="PANTHER" id="PTHR22911:SF137">
    <property type="entry name" value="SOLUTE CARRIER FAMILY 35 MEMBER G2-RELATED"/>
    <property type="match status" value="1"/>
</dbReference>